<gene>
    <name evidence="2" type="ORF">PYW07_008838</name>
</gene>
<dbReference type="InterPro" id="IPR043502">
    <property type="entry name" value="DNA/RNA_pol_sf"/>
</dbReference>
<dbReference type="SUPFAM" id="SSF56672">
    <property type="entry name" value="DNA/RNA polymerases"/>
    <property type="match status" value="1"/>
</dbReference>
<dbReference type="Pfam" id="PF14529">
    <property type="entry name" value="Exo_endo_phos_2"/>
    <property type="match status" value="1"/>
</dbReference>
<proteinExistence type="predicted"/>
<dbReference type="Gene3D" id="3.60.10.10">
    <property type="entry name" value="Endonuclease/exonuclease/phosphatase"/>
    <property type="match status" value="1"/>
</dbReference>
<comment type="caution">
    <text evidence="2">The sequence shown here is derived from an EMBL/GenBank/DDBJ whole genome shotgun (WGS) entry which is preliminary data.</text>
</comment>
<dbReference type="Proteomes" id="UP001231518">
    <property type="component" value="Chromosome 22"/>
</dbReference>
<dbReference type="PROSITE" id="PS50878">
    <property type="entry name" value="RT_POL"/>
    <property type="match status" value="1"/>
</dbReference>
<dbReference type="InterPro" id="IPR036691">
    <property type="entry name" value="Endo/exonu/phosph_ase_sf"/>
</dbReference>
<protein>
    <recommendedName>
        <fullName evidence="1">Reverse transcriptase domain-containing protein</fullName>
    </recommendedName>
</protein>
<dbReference type="CDD" id="cd09076">
    <property type="entry name" value="L1-EN"/>
    <property type="match status" value="1"/>
</dbReference>
<dbReference type="CDD" id="cd01650">
    <property type="entry name" value="RT_nLTR_like"/>
    <property type="match status" value="1"/>
</dbReference>
<dbReference type="PANTHER" id="PTHR47027">
    <property type="entry name" value="REVERSE TRANSCRIPTASE DOMAIN-CONTAINING PROTEIN"/>
    <property type="match status" value="1"/>
</dbReference>
<reference evidence="2" key="1">
    <citation type="submission" date="2023-03" db="EMBL/GenBank/DDBJ databases">
        <title>Chromosome-level genomes of two armyworms, Mythimna separata and Mythimna loreyi, provide insights into the biosynthesis and reception of sex pheromones.</title>
        <authorList>
            <person name="Zhao H."/>
        </authorList>
    </citation>
    <scope>NUCLEOTIDE SEQUENCE</scope>
    <source>
        <strain evidence="2">BeijingLab</strain>
        <tissue evidence="2">Pupa</tissue>
    </source>
</reference>
<dbReference type="Pfam" id="PF00078">
    <property type="entry name" value="RVT_1"/>
    <property type="match status" value="1"/>
</dbReference>
<name>A0AAD7YAF6_MYTSE</name>
<dbReference type="AlphaFoldDB" id="A0AAD7YAF6"/>
<dbReference type="SUPFAM" id="SSF56219">
    <property type="entry name" value="DNase I-like"/>
    <property type="match status" value="1"/>
</dbReference>
<dbReference type="InterPro" id="IPR045609">
    <property type="entry name" value="DUF6451"/>
</dbReference>
<evidence type="ECO:0000313" key="2">
    <source>
        <dbReference type="EMBL" id="KAJ8709012.1"/>
    </source>
</evidence>
<dbReference type="Pfam" id="PF20049">
    <property type="entry name" value="DUF6451"/>
    <property type="match status" value="1"/>
</dbReference>
<dbReference type="GO" id="GO:0071897">
    <property type="term" value="P:DNA biosynthetic process"/>
    <property type="evidence" value="ECO:0007669"/>
    <property type="project" value="UniProtKB-ARBA"/>
</dbReference>
<sequence length="978" mass="112165">MKIRTRIAFWNVRTLSDDSRLAQAEAVMLGYNLQILGLSEVRRHGFGELRTSRGLTLLYSGKENEEDVREYGVGLLLSNVAKKSLVDWKPISDRIMYARFNSRVRKISIVQCYAPTNASSEDTKDDFYNALNATLRSIKRQDIVIVMGDLNAKVGRVNAGRERHMGTQGLGVCNDNGDRFIDFCQNHDLTIGGTLFIHGDHHKYTWNSPDGVTKNQIDHLAISSKWRSSLLDVRNRRGADIDSDHHLVVAEVRLKVAVARATGGPGRLGRRFDVNKLSDLDTRRAFRLELRNRFSGLEEVADSLDEEWNRIKMAYTETSSVILGHKSSHSREDWMFQHTWSLIEDRRNLHLKLLETRNVDERAGLILQYRRIRKAIYRSTRADRRRWADDIADHAQHAANTGNLKELYRSTKTLVGDNRRKRKPLRSKEGQLIVTSEEQLLRWHQHFEEVFRLSATSTPEALLVSSSPPRLLDINSEPPSESEVAEAVLSLKTGKAPGFDLITAEMLQADLTFAVDVLTPLIEKIWTAEELPDDWNKGLVITVPKKGDLSQCDNWRGIALLSIPSKVFCRIILDRLSRALEPLLRREQAGFRLSRSCTDQINTLRIILEQASEWQREIYLTFVDFEKAFDTLKWSSIWSRLLEMGVPPKLVRLLQSIYRKYSCRVVHDGLISEDIAVHAGVRQGCLLSPLLFIVVLDGILLRIFNERRRGIEWGLSSVLEDLDYADDLCLLSHTHADMQAKLNDLRQEAAKTGLKINSRKTQEMRTGVINAAPLLIGTEAVERVQKFTYLGSVVAETGGTEEDVASRIAKARGTFAQLRPVWQSRKLTRRVKLKIFRSNVKSVLLYGCETWKVTKEISRQIQVFVNRCLRRILGIYWPETISNVELLEKCRESPIDHQIKRRKWSWIGHTLRRDSNHIPKQALDWNPQGKRKRGRPRQTWRRTVLAEAKDIGLTWSEVKHKAQDRSRWVTTVDALCPS</sequence>
<dbReference type="PANTHER" id="PTHR47027:SF25">
    <property type="entry name" value="REVERSE TRANSCRIPTASE DOMAIN-CONTAINING PROTEIN"/>
    <property type="match status" value="1"/>
</dbReference>
<evidence type="ECO:0000259" key="1">
    <source>
        <dbReference type="PROSITE" id="PS50878"/>
    </source>
</evidence>
<dbReference type="InterPro" id="IPR000477">
    <property type="entry name" value="RT_dom"/>
</dbReference>
<accession>A0AAD7YAF6</accession>
<keyword evidence="3" id="KW-1185">Reference proteome</keyword>
<organism evidence="2 3">
    <name type="scientific">Mythimna separata</name>
    <name type="common">Oriental armyworm</name>
    <name type="synonym">Pseudaletia separata</name>
    <dbReference type="NCBI Taxonomy" id="271217"/>
    <lineage>
        <taxon>Eukaryota</taxon>
        <taxon>Metazoa</taxon>
        <taxon>Ecdysozoa</taxon>
        <taxon>Arthropoda</taxon>
        <taxon>Hexapoda</taxon>
        <taxon>Insecta</taxon>
        <taxon>Pterygota</taxon>
        <taxon>Neoptera</taxon>
        <taxon>Endopterygota</taxon>
        <taxon>Lepidoptera</taxon>
        <taxon>Glossata</taxon>
        <taxon>Ditrysia</taxon>
        <taxon>Noctuoidea</taxon>
        <taxon>Noctuidae</taxon>
        <taxon>Noctuinae</taxon>
        <taxon>Hadenini</taxon>
        <taxon>Mythimna</taxon>
    </lineage>
</organism>
<dbReference type="InterPro" id="IPR005135">
    <property type="entry name" value="Endo/exonuclease/phosphatase"/>
</dbReference>
<dbReference type="GO" id="GO:0003824">
    <property type="term" value="F:catalytic activity"/>
    <property type="evidence" value="ECO:0007669"/>
    <property type="project" value="InterPro"/>
</dbReference>
<evidence type="ECO:0000313" key="3">
    <source>
        <dbReference type="Proteomes" id="UP001231518"/>
    </source>
</evidence>
<feature type="domain" description="Reverse transcriptase" evidence="1">
    <location>
        <begin position="524"/>
        <end position="794"/>
    </location>
</feature>
<dbReference type="EMBL" id="JARGEI010000024">
    <property type="protein sequence ID" value="KAJ8709012.1"/>
    <property type="molecule type" value="Genomic_DNA"/>
</dbReference>